<feature type="compositionally biased region" description="Low complexity" evidence="3">
    <location>
        <begin position="185"/>
        <end position="197"/>
    </location>
</feature>
<dbReference type="GO" id="GO:0004531">
    <property type="term" value="F:deoxyribonuclease II activity"/>
    <property type="evidence" value="ECO:0007669"/>
    <property type="project" value="InterPro"/>
</dbReference>
<dbReference type="Pfam" id="PF03265">
    <property type="entry name" value="DNase_II"/>
    <property type="match status" value="1"/>
</dbReference>
<comment type="similarity">
    <text evidence="1">Belongs to the DNase II family.</text>
</comment>
<keyword evidence="5" id="KW-1185">Reference proteome</keyword>
<feature type="region of interest" description="Disordered" evidence="3">
    <location>
        <begin position="241"/>
        <end position="266"/>
    </location>
</feature>
<reference evidence="4 5" key="1">
    <citation type="journal article" date="2023" name="Arcadia Sci">
        <title>De novo assembly of a long-read Amblyomma americanum tick genome.</title>
        <authorList>
            <person name="Chou S."/>
            <person name="Poskanzer K.E."/>
            <person name="Rollins M."/>
            <person name="Thuy-Boun P.S."/>
        </authorList>
    </citation>
    <scope>NUCLEOTIDE SEQUENCE [LARGE SCALE GENOMIC DNA]</scope>
    <source>
        <strain evidence="4">F_SG_1</strain>
        <tissue evidence="4">Salivary glands</tissue>
    </source>
</reference>
<feature type="compositionally biased region" description="Low complexity" evidence="3">
    <location>
        <begin position="213"/>
        <end position="226"/>
    </location>
</feature>
<name>A0AAQ4ETW2_AMBAM</name>
<sequence length="275" mass="30520">MEYANVYAKGSPESLLDRHPQMGLLFKDSFIRGRGQDLLVRNITSAGSRRFFSVAKRATFEQDIYAAVLTGLVRDDLVVQSWRNGAGEKLAANCSRSYTVTHADLVKFSLPERRSITFKTEEDHSKWAVAVDRQVFCIASMNRMESQLRRGGEAVCIEDSLLGKLFRRSAIVNTGCSLDGAGRVAAPAQSPASPAATRRQRNTQPRKRRTRVSTAAAASAGSSKPSMRQFLMDVAVSTLSKLTHPHGRKPTRRSRNQHAKTEPPLMDQFLNLLRS</sequence>
<evidence type="ECO:0000256" key="2">
    <source>
        <dbReference type="ARBA" id="ARBA00022801"/>
    </source>
</evidence>
<accession>A0AAQ4ETW2</accession>
<evidence type="ECO:0000256" key="3">
    <source>
        <dbReference type="SAM" id="MobiDB-lite"/>
    </source>
</evidence>
<proteinExistence type="inferred from homology"/>
<dbReference type="InterPro" id="IPR004947">
    <property type="entry name" value="DNase_II"/>
</dbReference>
<dbReference type="PANTHER" id="PTHR10858:SF23">
    <property type="entry name" value="DEOXYRIBONUCLEASE II"/>
    <property type="match status" value="1"/>
</dbReference>
<evidence type="ECO:0000313" key="5">
    <source>
        <dbReference type="Proteomes" id="UP001321473"/>
    </source>
</evidence>
<feature type="compositionally biased region" description="Basic residues" evidence="3">
    <location>
        <begin position="198"/>
        <end position="211"/>
    </location>
</feature>
<dbReference type="AlphaFoldDB" id="A0AAQ4ETW2"/>
<feature type="region of interest" description="Disordered" evidence="3">
    <location>
        <begin position="182"/>
        <end position="226"/>
    </location>
</feature>
<protein>
    <submittedName>
        <fullName evidence="4">Uncharacterized protein</fullName>
    </submittedName>
</protein>
<keyword evidence="2" id="KW-0378">Hydrolase</keyword>
<dbReference type="PANTHER" id="PTHR10858">
    <property type="entry name" value="DEOXYRIBONUCLEASE II"/>
    <property type="match status" value="1"/>
</dbReference>
<organism evidence="4 5">
    <name type="scientific">Amblyomma americanum</name>
    <name type="common">Lone star tick</name>
    <dbReference type="NCBI Taxonomy" id="6943"/>
    <lineage>
        <taxon>Eukaryota</taxon>
        <taxon>Metazoa</taxon>
        <taxon>Ecdysozoa</taxon>
        <taxon>Arthropoda</taxon>
        <taxon>Chelicerata</taxon>
        <taxon>Arachnida</taxon>
        <taxon>Acari</taxon>
        <taxon>Parasitiformes</taxon>
        <taxon>Ixodida</taxon>
        <taxon>Ixodoidea</taxon>
        <taxon>Ixodidae</taxon>
        <taxon>Amblyomminae</taxon>
        <taxon>Amblyomma</taxon>
    </lineage>
</organism>
<dbReference type="EMBL" id="JARKHS020011059">
    <property type="protein sequence ID" value="KAK8778147.1"/>
    <property type="molecule type" value="Genomic_DNA"/>
</dbReference>
<dbReference type="GO" id="GO:0006309">
    <property type="term" value="P:apoptotic DNA fragmentation"/>
    <property type="evidence" value="ECO:0007669"/>
    <property type="project" value="TreeGrafter"/>
</dbReference>
<feature type="compositionally biased region" description="Basic residues" evidence="3">
    <location>
        <begin position="243"/>
        <end position="258"/>
    </location>
</feature>
<evidence type="ECO:0000313" key="4">
    <source>
        <dbReference type="EMBL" id="KAK8778147.1"/>
    </source>
</evidence>
<evidence type="ECO:0000256" key="1">
    <source>
        <dbReference type="ARBA" id="ARBA00007527"/>
    </source>
</evidence>
<dbReference type="Proteomes" id="UP001321473">
    <property type="component" value="Unassembled WGS sequence"/>
</dbReference>
<gene>
    <name evidence="4" type="ORF">V5799_020512</name>
</gene>
<comment type="caution">
    <text evidence="4">The sequence shown here is derived from an EMBL/GenBank/DDBJ whole genome shotgun (WGS) entry which is preliminary data.</text>
</comment>